<sequence length="75" mass="8506">MGLSLSYSKEPSIEEPDRPESVISSKLHGRQASVRQSTIRPKQKQPMPDPSELEKRFTKVLVSSVLPFALKYSYN</sequence>
<keyword evidence="3" id="KW-1185">Reference proteome</keyword>
<proteinExistence type="predicted"/>
<gene>
    <name evidence="2" type="ORF">WA026_022577</name>
</gene>
<feature type="compositionally biased region" description="Basic and acidic residues" evidence="1">
    <location>
        <begin position="11"/>
        <end position="20"/>
    </location>
</feature>
<accession>A0AAW1VJC5</accession>
<feature type="region of interest" description="Disordered" evidence="1">
    <location>
        <begin position="1"/>
        <end position="53"/>
    </location>
</feature>
<comment type="caution">
    <text evidence="2">The sequence shown here is derived from an EMBL/GenBank/DDBJ whole genome shotgun (WGS) entry which is preliminary data.</text>
</comment>
<dbReference type="Proteomes" id="UP001431783">
    <property type="component" value="Unassembled WGS sequence"/>
</dbReference>
<dbReference type="AlphaFoldDB" id="A0AAW1VJC5"/>
<evidence type="ECO:0000256" key="1">
    <source>
        <dbReference type="SAM" id="MobiDB-lite"/>
    </source>
</evidence>
<evidence type="ECO:0000313" key="2">
    <source>
        <dbReference type="EMBL" id="KAK9892895.1"/>
    </source>
</evidence>
<dbReference type="EMBL" id="JARQZJ010000140">
    <property type="protein sequence ID" value="KAK9892895.1"/>
    <property type="molecule type" value="Genomic_DNA"/>
</dbReference>
<organism evidence="2 3">
    <name type="scientific">Henosepilachna vigintioctopunctata</name>
    <dbReference type="NCBI Taxonomy" id="420089"/>
    <lineage>
        <taxon>Eukaryota</taxon>
        <taxon>Metazoa</taxon>
        <taxon>Ecdysozoa</taxon>
        <taxon>Arthropoda</taxon>
        <taxon>Hexapoda</taxon>
        <taxon>Insecta</taxon>
        <taxon>Pterygota</taxon>
        <taxon>Neoptera</taxon>
        <taxon>Endopterygota</taxon>
        <taxon>Coleoptera</taxon>
        <taxon>Polyphaga</taxon>
        <taxon>Cucujiformia</taxon>
        <taxon>Coccinelloidea</taxon>
        <taxon>Coccinellidae</taxon>
        <taxon>Epilachninae</taxon>
        <taxon>Epilachnini</taxon>
        <taxon>Henosepilachna</taxon>
    </lineage>
</organism>
<evidence type="ECO:0000313" key="3">
    <source>
        <dbReference type="Proteomes" id="UP001431783"/>
    </source>
</evidence>
<reference evidence="2 3" key="1">
    <citation type="submission" date="2023-03" db="EMBL/GenBank/DDBJ databases">
        <title>Genome insight into feeding habits of ladybird beetles.</title>
        <authorList>
            <person name="Li H.-S."/>
            <person name="Huang Y.-H."/>
            <person name="Pang H."/>
        </authorList>
    </citation>
    <scope>NUCLEOTIDE SEQUENCE [LARGE SCALE GENOMIC DNA]</scope>
    <source>
        <strain evidence="2">SYSU_2023b</strain>
        <tissue evidence="2">Whole body</tissue>
    </source>
</reference>
<protein>
    <submittedName>
        <fullName evidence="2">Uncharacterized protein</fullName>
    </submittedName>
</protein>
<name>A0AAW1VJC5_9CUCU</name>